<accession>A0A2G5C101</accession>
<organism evidence="2 3">
    <name type="scientific">Aquilegia coerulea</name>
    <name type="common">Rocky mountain columbine</name>
    <dbReference type="NCBI Taxonomy" id="218851"/>
    <lineage>
        <taxon>Eukaryota</taxon>
        <taxon>Viridiplantae</taxon>
        <taxon>Streptophyta</taxon>
        <taxon>Embryophyta</taxon>
        <taxon>Tracheophyta</taxon>
        <taxon>Spermatophyta</taxon>
        <taxon>Magnoliopsida</taxon>
        <taxon>Ranunculales</taxon>
        <taxon>Ranunculaceae</taxon>
        <taxon>Thalictroideae</taxon>
        <taxon>Aquilegia</taxon>
    </lineage>
</organism>
<dbReference type="AlphaFoldDB" id="A0A2G5C101"/>
<protein>
    <submittedName>
        <fullName evidence="2">Uncharacterized protein</fullName>
    </submittedName>
</protein>
<gene>
    <name evidence="2" type="ORF">AQUCO_14200015v1</name>
</gene>
<dbReference type="EMBL" id="KZ305153">
    <property type="protein sequence ID" value="PIA24944.1"/>
    <property type="molecule type" value="Genomic_DNA"/>
</dbReference>
<feature type="compositionally biased region" description="Low complexity" evidence="1">
    <location>
        <begin position="83"/>
        <end position="99"/>
    </location>
</feature>
<sequence>MRPDEVHRQDIFTSLFFPSVRTQYNNLQGGAIFISFGKSKKRRVLRVRKKQGKVSNLYFNCVGYDSARSVAKYDTGAESIPKSYRSSHSLDSFSSLEIG</sequence>
<dbReference type="Proteomes" id="UP000230069">
    <property type="component" value="Unassembled WGS sequence"/>
</dbReference>
<evidence type="ECO:0000313" key="2">
    <source>
        <dbReference type="EMBL" id="PIA24944.1"/>
    </source>
</evidence>
<proteinExistence type="predicted"/>
<dbReference type="InParanoid" id="A0A2G5C101"/>
<feature type="region of interest" description="Disordered" evidence="1">
    <location>
        <begin position="80"/>
        <end position="99"/>
    </location>
</feature>
<reference evidence="2 3" key="1">
    <citation type="submission" date="2017-09" db="EMBL/GenBank/DDBJ databases">
        <title>WGS assembly of Aquilegia coerulea Goldsmith.</title>
        <authorList>
            <person name="Hodges S."/>
            <person name="Kramer E."/>
            <person name="Nordborg M."/>
            <person name="Tomkins J."/>
            <person name="Borevitz J."/>
            <person name="Derieg N."/>
            <person name="Yan J."/>
            <person name="Mihaltcheva S."/>
            <person name="Hayes R.D."/>
            <person name="Rokhsar D."/>
        </authorList>
    </citation>
    <scope>NUCLEOTIDE SEQUENCE [LARGE SCALE GENOMIC DNA]</scope>
    <source>
        <strain evidence="3">cv. Goldsmith</strain>
    </source>
</reference>
<keyword evidence="3" id="KW-1185">Reference proteome</keyword>
<evidence type="ECO:0000256" key="1">
    <source>
        <dbReference type="SAM" id="MobiDB-lite"/>
    </source>
</evidence>
<name>A0A2G5C101_AQUCA</name>
<evidence type="ECO:0000313" key="3">
    <source>
        <dbReference type="Proteomes" id="UP000230069"/>
    </source>
</evidence>